<keyword evidence="3 10" id="KW-0812">Transmembrane</keyword>
<evidence type="ECO:0000256" key="6">
    <source>
        <dbReference type="ARBA" id="ARBA00023136"/>
    </source>
</evidence>
<evidence type="ECO:0000256" key="10">
    <source>
        <dbReference type="SAM" id="Phobius"/>
    </source>
</evidence>
<feature type="transmembrane region" description="Helical" evidence="10">
    <location>
        <begin position="349"/>
        <end position="369"/>
    </location>
</feature>
<dbReference type="PANTHER" id="PTHR43427:SF6">
    <property type="entry name" value="CHLORIDE CHANNEL PROTEIN CLC-E"/>
    <property type="match status" value="1"/>
</dbReference>
<dbReference type="OrthoDB" id="9767361at2"/>
<name>B2A6J0_NATTJ</name>
<evidence type="ECO:0000256" key="4">
    <source>
        <dbReference type="ARBA" id="ARBA00022989"/>
    </source>
</evidence>
<evidence type="ECO:0000256" key="5">
    <source>
        <dbReference type="ARBA" id="ARBA00023065"/>
    </source>
</evidence>
<organism evidence="11 12">
    <name type="scientific">Natranaerobius thermophilus (strain ATCC BAA-1301 / DSM 18059 / JW/NM-WN-LF)</name>
    <dbReference type="NCBI Taxonomy" id="457570"/>
    <lineage>
        <taxon>Bacteria</taxon>
        <taxon>Bacillati</taxon>
        <taxon>Bacillota</taxon>
        <taxon>Clostridia</taxon>
        <taxon>Natranaerobiales</taxon>
        <taxon>Natranaerobiaceae</taxon>
        <taxon>Natranaerobius</taxon>
    </lineage>
</organism>
<dbReference type="SUPFAM" id="SSF81340">
    <property type="entry name" value="Clc chloride channel"/>
    <property type="match status" value="1"/>
</dbReference>
<feature type="transmembrane region" description="Helical" evidence="10">
    <location>
        <begin position="223"/>
        <end position="242"/>
    </location>
</feature>
<dbReference type="Gene3D" id="1.10.3080.10">
    <property type="entry name" value="Clc chloride channel"/>
    <property type="match status" value="1"/>
</dbReference>
<reference evidence="11 12" key="2">
    <citation type="journal article" date="2011" name="J. Bacteriol.">
        <title>Complete genome sequence of the anaerobic, halophilic alkalithermophile Natranaerobius thermophilus JW/NM-WN-LF.</title>
        <authorList>
            <person name="Zhao B."/>
            <person name="Mesbah N.M."/>
            <person name="Dalin E."/>
            <person name="Goodwin L."/>
            <person name="Nolan M."/>
            <person name="Pitluck S."/>
            <person name="Chertkov O."/>
            <person name="Brettin T.S."/>
            <person name="Han J."/>
            <person name="Larimer F.W."/>
            <person name="Land M.L."/>
            <person name="Hauser L."/>
            <person name="Kyrpides N."/>
            <person name="Wiegel J."/>
        </authorList>
    </citation>
    <scope>NUCLEOTIDE SEQUENCE [LARGE SCALE GENOMIC DNA]</scope>
    <source>
        <strain evidence="12">ATCC BAA-1301 / DSM 18059 / JW/NM-WN-LF</strain>
    </source>
</reference>
<dbReference type="HOGENOM" id="CLU_015263_5_3_9"/>
<reference evidence="11 12" key="1">
    <citation type="submission" date="2008-04" db="EMBL/GenBank/DDBJ databases">
        <title>Complete sequence of chromosome of Natranaerobius thermophilus JW/NM-WN-LF.</title>
        <authorList>
            <consortium name="US DOE Joint Genome Institute"/>
            <person name="Copeland A."/>
            <person name="Lucas S."/>
            <person name="Lapidus A."/>
            <person name="Glavina del Rio T."/>
            <person name="Dalin E."/>
            <person name="Tice H."/>
            <person name="Bruce D."/>
            <person name="Goodwin L."/>
            <person name="Pitluck S."/>
            <person name="Chertkov O."/>
            <person name="Brettin T."/>
            <person name="Detter J.C."/>
            <person name="Han C."/>
            <person name="Kuske C.R."/>
            <person name="Schmutz J."/>
            <person name="Larimer F."/>
            <person name="Land M."/>
            <person name="Hauser L."/>
            <person name="Kyrpides N."/>
            <person name="Lykidis A."/>
            <person name="Mesbah N.M."/>
            <person name="Wiegel J."/>
        </authorList>
    </citation>
    <scope>NUCLEOTIDE SEQUENCE [LARGE SCALE GENOMIC DNA]</scope>
    <source>
        <strain evidence="12">ATCC BAA-1301 / DSM 18059 / JW/NM-WN-LF</strain>
    </source>
</reference>
<keyword evidence="2" id="KW-0813">Transport</keyword>
<sequence>MNPLQTSTGYIVKWFIVAVLVGILGGLSALLLNTAIDLFYFIRERYIHYLLGPVIAGIFLGFVFHKIDISTKSFGTNVFINSVNRLNGAIKGRTSLFKLFSSSLNLGFGASGGIEGPMVLIGGSMSNFLLRRIKPIAKYFSNEDMRIGTICGAAGAVGAVFRSPLGGGIFVVELLYKSALHYNELFPAILSSAIGYVTYSLVLDTDPLFTIPSYNMEVQYIPFIVVTAVLTGIISIFFKIVFYGSREFFENSSIPQPLRPAVGGIFTGMTALIAGQEVLGIGTEYVQKFILTSMSIDIILLLLLGKIFATAFTIGSGGSAGKVIPALYIGALAGSLVSSLLSFEFADSALHYSLVVVGMTASLSAIAGVPIASVVMIIEMLGLKMGVSAVIGAVIGYIIGNNQQFYEVTNDQSFRQVCEHFKFLDREVS</sequence>
<dbReference type="InterPro" id="IPR001807">
    <property type="entry name" value="ClC"/>
</dbReference>
<keyword evidence="4 10" id="KW-1133">Transmembrane helix</keyword>
<keyword evidence="6 10" id="KW-0472">Membrane</keyword>
<keyword evidence="9" id="KW-0407">Ion channel</keyword>
<dbReference type="PRINTS" id="PR00762">
    <property type="entry name" value="CLCHANNEL"/>
</dbReference>
<evidence type="ECO:0000313" key="12">
    <source>
        <dbReference type="Proteomes" id="UP000001683"/>
    </source>
</evidence>
<dbReference type="STRING" id="457570.Nther_1953"/>
<feature type="transmembrane region" description="Helical" evidence="10">
    <location>
        <begin position="12"/>
        <end position="34"/>
    </location>
</feature>
<dbReference type="GO" id="GO:0005254">
    <property type="term" value="F:chloride channel activity"/>
    <property type="evidence" value="ECO:0007669"/>
    <property type="project" value="UniProtKB-KW"/>
</dbReference>
<dbReference type="GO" id="GO:0034707">
    <property type="term" value="C:chloride channel complex"/>
    <property type="evidence" value="ECO:0007669"/>
    <property type="project" value="UniProtKB-KW"/>
</dbReference>
<evidence type="ECO:0000256" key="2">
    <source>
        <dbReference type="ARBA" id="ARBA00022448"/>
    </source>
</evidence>
<feature type="transmembrane region" description="Helical" evidence="10">
    <location>
        <begin position="262"/>
        <end position="283"/>
    </location>
</feature>
<keyword evidence="12" id="KW-1185">Reference proteome</keyword>
<keyword evidence="8" id="KW-0868">Chloride</keyword>
<feature type="transmembrane region" description="Helical" evidence="10">
    <location>
        <begin position="185"/>
        <end position="203"/>
    </location>
</feature>
<feature type="transmembrane region" description="Helical" evidence="10">
    <location>
        <begin position="46"/>
        <end position="64"/>
    </location>
</feature>
<protein>
    <submittedName>
        <fullName evidence="11">Chloride channel core</fullName>
    </submittedName>
</protein>
<evidence type="ECO:0000256" key="1">
    <source>
        <dbReference type="ARBA" id="ARBA00004141"/>
    </source>
</evidence>
<dbReference type="EMBL" id="CP001034">
    <property type="protein sequence ID" value="ACB85523.1"/>
    <property type="molecule type" value="Genomic_DNA"/>
</dbReference>
<evidence type="ECO:0000256" key="7">
    <source>
        <dbReference type="ARBA" id="ARBA00023173"/>
    </source>
</evidence>
<dbReference type="AlphaFoldDB" id="B2A6J0"/>
<dbReference type="KEGG" id="nth:Nther_1953"/>
<evidence type="ECO:0000256" key="9">
    <source>
        <dbReference type="ARBA" id="ARBA00023303"/>
    </source>
</evidence>
<keyword evidence="5" id="KW-0406">Ion transport</keyword>
<feature type="transmembrane region" description="Helical" evidence="10">
    <location>
        <begin position="381"/>
        <end position="400"/>
    </location>
</feature>
<dbReference type="InterPro" id="IPR014743">
    <property type="entry name" value="Cl-channel_core"/>
</dbReference>
<accession>B2A6J0</accession>
<dbReference type="InterPro" id="IPR050368">
    <property type="entry name" value="ClC-type_chloride_channel"/>
</dbReference>
<proteinExistence type="predicted"/>
<dbReference type="CDD" id="cd00400">
    <property type="entry name" value="Voltage_gated_ClC"/>
    <property type="match status" value="1"/>
</dbReference>
<dbReference type="Pfam" id="PF00654">
    <property type="entry name" value="Voltage_CLC"/>
    <property type="match status" value="1"/>
</dbReference>
<feature type="transmembrane region" description="Helical" evidence="10">
    <location>
        <begin position="106"/>
        <end position="130"/>
    </location>
</feature>
<feature type="transmembrane region" description="Helical" evidence="10">
    <location>
        <begin position="326"/>
        <end position="343"/>
    </location>
</feature>
<dbReference type="RefSeq" id="WP_012448382.1">
    <property type="nucleotide sequence ID" value="NC_010718.1"/>
</dbReference>
<dbReference type="Proteomes" id="UP000001683">
    <property type="component" value="Chromosome"/>
</dbReference>
<dbReference type="PANTHER" id="PTHR43427">
    <property type="entry name" value="CHLORIDE CHANNEL PROTEIN CLC-E"/>
    <property type="match status" value="1"/>
</dbReference>
<dbReference type="InParanoid" id="B2A6J0"/>
<gene>
    <name evidence="11" type="ordered locus">Nther_1953</name>
</gene>
<keyword evidence="7" id="KW-0869">Chloride channel</keyword>
<evidence type="ECO:0000256" key="3">
    <source>
        <dbReference type="ARBA" id="ARBA00022692"/>
    </source>
</evidence>
<evidence type="ECO:0000313" key="11">
    <source>
        <dbReference type="EMBL" id="ACB85523.1"/>
    </source>
</evidence>
<feature type="transmembrane region" description="Helical" evidence="10">
    <location>
        <begin position="289"/>
        <end position="314"/>
    </location>
</feature>
<dbReference type="eggNOG" id="COG0038">
    <property type="taxonomic scope" value="Bacteria"/>
</dbReference>
<evidence type="ECO:0000256" key="8">
    <source>
        <dbReference type="ARBA" id="ARBA00023214"/>
    </source>
</evidence>
<comment type="subcellular location">
    <subcellularLocation>
        <location evidence="1">Membrane</location>
        <topology evidence="1">Multi-pass membrane protein</topology>
    </subcellularLocation>
</comment>